<feature type="compositionally biased region" description="Low complexity" evidence="1">
    <location>
        <begin position="157"/>
        <end position="176"/>
    </location>
</feature>
<keyword evidence="4" id="KW-1185">Reference proteome</keyword>
<evidence type="ECO:0000313" key="4">
    <source>
        <dbReference type="Proteomes" id="UP001370490"/>
    </source>
</evidence>
<proteinExistence type="predicted"/>
<dbReference type="InterPro" id="IPR039391">
    <property type="entry name" value="Phytocyanin-like"/>
</dbReference>
<dbReference type="PROSITE" id="PS51485">
    <property type="entry name" value="PHYTOCYANIN"/>
    <property type="match status" value="2"/>
</dbReference>
<gene>
    <name evidence="3" type="ORF">RJ641_026219</name>
</gene>
<feature type="domain" description="Phytocyanin" evidence="2">
    <location>
        <begin position="1"/>
        <end position="38"/>
    </location>
</feature>
<dbReference type="GO" id="GO:0009055">
    <property type="term" value="F:electron transfer activity"/>
    <property type="evidence" value="ECO:0007669"/>
    <property type="project" value="InterPro"/>
</dbReference>
<organism evidence="3 4">
    <name type="scientific">Dillenia turbinata</name>
    <dbReference type="NCBI Taxonomy" id="194707"/>
    <lineage>
        <taxon>Eukaryota</taxon>
        <taxon>Viridiplantae</taxon>
        <taxon>Streptophyta</taxon>
        <taxon>Embryophyta</taxon>
        <taxon>Tracheophyta</taxon>
        <taxon>Spermatophyta</taxon>
        <taxon>Magnoliopsida</taxon>
        <taxon>eudicotyledons</taxon>
        <taxon>Gunneridae</taxon>
        <taxon>Pentapetalae</taxon>
        <taxon>Dilleniales</taxon>
        <taxon>Dilleniaceae</taxon>
        <taxon>Dillenia</taxon>
    </lineage>
</organism>
<protein>
    <submittedName>
        <fullName evidence="3">Phytocyanin domain</fullName>
    </submittedName>
</protein>
<accession>A0AAN8WFP6</accession>
<dbReference type="InterPro" id="IPR008972">
    <property type="entry name" value="Cupredoxin"/>
</dbReference>
<dbReference type="InterPro" id="IPR003245">
    <property type="entry name" value="Phytocyanin_dom"/>
</dbReference>
<dbReference type="Gene3D" id="2.60.40.420">
    <property type="entry name" value="Cupredoxins - blue copper proteins"/>
    <property type="match status" value="2"/>
</dbReference>
<dbReference type="Proteomes" id="UP001370490">
    <property type="component" value="Unassembled WGS sequence"/>
</dbReference>
<dbReference type="SUPFAM" id="SSF49503">
    <property type="entry name" value="Cupredoxins"/>
    <property type="match status" value="2"/>
</dbReference>
<evidence type="ECO:0000259" key="2">
    <source>
        <dbReference type="PROSITE" id="PS51485"/>
    </source>
</evidence>
<reference evidence="3 4" key="1">
    <citation type="submission" date="2023-12" db="EMBL/GenBank/DDBJ databases">
        <title>A high-quality genome assembly for Dillenia turbinata (Dilleniales).</title>
        <authorList>
            <person name="Chanderbali A."/>
        </authorList>
    </citation>
    <scope>NUCLEOTIDE SEQUENCE [LARGE SCALE GENOMIC DNA]</scope>
    <source>
        <strain evidence="3">LSX21</strain>
        <tissue evidence="3">Leaf</tissue>
    </source>
</reference>
<dbReference type="AlphaFoldDB" id="A0AAN8WFP6"/>
<feature type="region of interest" description="Disordered" evidence="1">
    <location>
        <begin position="157"/>
        <end position="182"/>
    </location>
</feature>
<dbReference type="Pfam" id="PF02298">
    <property type="entry name" value="Cu_bind_like"/>
    <property type="match status" value="1"/>
</dbReference>
<dbReference type="PANTHER" id="PTHR33021:SF496">
    <property type="entry name" value="OS08G0482700 PROTEIN"/>
    <property type="match status" value="1"/>
</dbReference>
<dbReference type="PANTHER" id="PTHR33021">
    <property type="entry name" value="BLUE COPPER PROTEIN"/>
    <property type="match status" value="1"/>
</dbReference>
<dbReference type="EMBL" id="JBAMMX010000003">
    <property type="protein sequence ID" value="KAK6945117.1"/>
    <property type="molecule type" value="Genomic_DNA"/>
</dbReference>
<comment type="caution">
    <text evidence="3">The sequence shown here is derived from an EMBL/GenBank/DDBJ whole genome shotgun (WGS) entry which is preliminary data.</text>
</comment>
<sequence>MTTGPVNFTLDAVGNYCFISTFQDHCPSGQRLAIHVIYAPVPAPFPYRYPRTRAPVVGDDLGWLVPLGGTLPHAVWALRKDFYVGDTLIFNFVNGSSDVAMVTKDAIFNCTNTTISVYSTSPAKIPLTTPGDHFYTSTYPRQQLAIYVYGYASNAPSPSPSSHSPHPSGSPTPSAHGFSSGLSKAPARVSGLSRVAVTTLSIAIALFH</sequence>
<feature type="domain" description="Phytocyanin" evidence="2">
    <location>
        <begin position="53"/>
        <end position="160"/>
    </location>
</feature>
<evidence type="ECO:0000256" key="1">
    <source>
        <dbReference type="SAM" id="MobiDB-lite"/>
    </source>
</evidence>
<name>A0AAN8WFP6_9MAGN</name>
<evidence type="ECO:0000313" key="3">
    <source>
        <dbReference type="EMBL" id="KAK6945117.1"/>
    </source>
</evidence>
<dbReference type="GO" id="GO:0005886">
    <property type="term" value="C:plasma membrane"/>
    <property type="evidence" value="ECO:0007669"/>
    <property type="project" value="TreeGrafter"/>
</dbReference>